<dbReference type="PANTHER" id="PTHR43477:SF1">
    <property type="entry name" value="DIHYDROANTICAPSIN 7-DEHYDROGENASE"/>
    <property type="match status" value="1"/>
</dbReference>
<name>A0A9W9VG44_9EURO</name>
<dbReference type="GO" id="GO:0016491">
    <property type="term" value="F:oxidoreductase activity"/>
    <property type="evidence" value="ECO:0007669"/>
    <property type="project" value="UniProtKB-KW"/>
</dbReference>
<dbReference type="InterPro" id="IPR057571">
    <property type="entry name" value="SDR_PhqE-like"/>
</dbReference>
<accession>A0A9W9VG44</accession>
<proteinExistence type="inferred from homology"/>
<reference evidence="4" key="1">
    <citation type="submission" date="2022-11" db="EMBL/GenBank/DDBJ databases">
        <authorList>
            <person name="Petersen C."/>
        </authorList>
    </citation>
    <scope>NUCLEOTIDE SEQUENCE</scope>
    <source>
        <strain evidence="4">IBT 29864</strain>
    </source>
</reference>
<reference evidence="4" key="2">
    <citation type="journal article" date="2023" name="IMA Fungus">
        <title>Comparative genomic study of the Penicillium genus elucidates a diverse pangenome and 15 lateral gene transfer events.</title>
        <authorList>
            <person name="Petersen C."/>
            <person name="Sorensen T."/>
            <person name="Nielsen M.R."/>
            <person name="Sondergaard T.E."/>
            <person name="Sorensen J.L."/>
            <person name="Fitzpatrick D.A."/>
            <person name="Frisvad J.C."/>
            <person name="Nielsen K.L."/>
        </authorList>
    </citation>
    <scope>NUCLEOTIDE SEQUENCE</scope>
    <source>
        <strain evidence="4">IBT 29864</strain>
    </source>
</reference>
<gene>
    <name evidence="4" type="ORF">N7496_003361</name>
</gene>
<keyword evidence="3" id="KW-0560">Oxidoreductase</keyword>
<dbReference type="GeneID" id="81435469"/>
<keyword evidence="5" id="KW-1185">Reference proteome</keyword>
<dbReference type="SUPFAM" id="SSF51735">
    <property type="entry name" value="NAD(P)-binding Rossmann-fold domains"/>
    <property type="match status" value="1"/>
</dbReference>
<keyword evidence="2" id="KW-0521">NADP</keyword>
<dbReference type="InterPro" id="IPR051122">
    <property type="entry name" value="SDR_DHRS6-like"/>
</dbReference>
<dbReference type="EMBL" id="JAPZBS010000002">
    <property type="protein sequence ID" value="KAJ5380933.1"/>
    <property type="molecule type" value="Genomic_DNA"/>
</dbReference>
<sequence>MAPKYTNKLANQRVLILGATSGIGFAVAEASFEHGANLVISSSNQSKLDKTVARLKESYPAEFEKQTITTHVCDLSDVANLNTNLEKLFEFATNGGTDKLNHIVTTAGDALNLPKLADLTPDAMYSGMTVRYIAPAMMAKFIPKYVVDSPSSSFTFTGGMRGKKPAPGWSMATAICGGIDGLARGLALDLKPVRVNVVHPGAVKTELFSMFPEEQLEAMLKIFRDSSTTGTVGKPEDLAEGYIYLMKDEFVTGSVIESNGGALLK</sequence>
<comment type="caution">
    <text evidence="4">The sequence shown here is derived from an EMBL/GenBank/DDBJ whole genome shotgun (WGS) entry which is preliminary data.</text>
</comment>
<comment type="similarity">
    <text evidence="1">Belongs to the short-chain dehydrogenases/reductases (SDR) family.</text>
</comment>
<dbReference type="RefSeq" id="XP_056558504.1">
    <property type="nucleotide sequence ID" value="XM_056696292.1"/>
</dbReference>
<evidence type="ECO:0000256" key="2">
    <source>
        <dbReference type="ARBA" id="ARBA00022857"/>
    </source>
</evidence>
<evidence type="ECO:0000256" key="3">
    <source>
        <dbReference type="ARBA" id="ARBA00023002"/>
    </source>
</evidence>
<dbReference type="InterPro" id="IPR002347">
    <property type="entry name" value="SDR_fam"/>
</dbReference>
<dbReference type="CDD" id="cd05233">
    <property type="entry name" value="SDR_c"/>
    <property type="match status" value="1"/>
</dbReference>
<dbReference type="Pfam" id="PF23441">
    <property type="entry name" value="SDR"/>
    <property type="match status" value="1"/>
</dbReference>
<dbReference type="Gene3D" id="3.40.50.720">
    <property type="entry name" value="NAD(P)-binding Rossmann-like Domain"/>
    <property type="match status" value="1"/>
</dbReference>
<organism evidence="4 5">
    <name type="scientific">Penicillium cataractarum</name>
    <dbReference type="NCBI Taxonomy" id="2100454"/>
    <lineage>
        <taxon>Eukaryota</taxon>
        <taxon>Fungi</taxon>
        <taxon>Dikarya</taxon>
        <taxon>Ascomycota</taxon>
        <taxon>Pezizomycotina</taxon>
        <taxon>Eurotiomycetes</taxon>
        <taxon>Eurotiomycetidae</taxon>
        <taxon>Eurotiales</taxon>
        <taxon>Aspergillaceae</taxon>
        <taxon>Penicillium</taxon>
    </lineage>
</organism>
<protein>
    <submittedName>
        <fullName evidence="4">NAD(P)-binding protein</fullName>
    </submittedName>
</protein>
<dbReference type="Proteomes" id="UP001147782">
    <property type="component" value="Unassembled WGS sequence"/>
</dbReference>
<evidence type="ECO:0000313" key="5">
    <source>
        <dbReference type="Proteomes" id="UP001147782"/>
    </source>
</evidence>
<evidence type="ECO:0000313" key="4">
    <source>
        <dbReference type="EMBL" id="KAJ5380933.1"/>
    </source>
</evidence>
<evidence type="ECO:0000256" key="1">
    <source>
        <dbReference type="ARBA" id="ARBA00006484"/>
    </source>
</evidence>
<dbReference type="OrthoDB" id="294295at2759"/>
<dbReference type="InterPro" id="IPR036291">
    <property type="entry name" value="NAD(P)-bd_dom_sf"/>
</dbReference>
<dbReference type="AlphaFoldDB" id="A0A9W9VG44"/>
<dbReference type="PANTHER" id="PTHR43477">
    <property type="entry name" value="DIHYDROANTICAPSIN 7-DEHYDROGENASE"/>
    <property type="match status" value="1"/>
</dbReference>
<dbReference type="PRINTS" id="PR00081">
    <property type="entry name" value="GDHRDH"/>
</dbReference>